<evidence type="ECO:0000256" key="1">
    <source>
        <dbReference type="ARBA" id="ARBA00006315"/>
    </source>
</evidence>
<dbReference type="Pfam" id="PF01875">
    <property type="entry name" value="Memo"/>
    <property type="match status" value="1"/>
</dbReference>
<reference evidence="3 4" key="1">
    <citation type="journal article" date="2020" name="J. Phycol.">
        <title>Comparative genome analysis reveals Cyanidiococcus gen. nov., a new extremophilic red algal genus sister to Cyanidioschyzon (Cyanidioschyzonaceae, Rhodophyta).</title>
        <authorList>
            <person name="Liu S.-L."/>
            <person name="Chiang Y.-R."/>
            <person name="Yoon H.S."/>
            <person name="Fu H.-Y."/>
        </authorList>
    </citation>
    <scope>NUCLEOTIDE SEQUENCE [LARGE SCALE GENOMIC DNA]</scope>
    <source>
        <strain evidence="3 4">THAL066</strain>
    </source>
</reference>
<feature type="compositionally biased region" description="Basic and acidic residues" evidence="2">
    <location>
        <begin position="47"/>
        <end position="59"/>
    </location>
</feature>
<feature type="region of interest" description="Disordered" evidence="2">
    <location>
        <begin position="45"/>
        <end position="75"/>
    </location>
</feature>
<name>A0A7J7IKT2_9RHOD</name>
<dbReference type="InterPro" id="IPR002737">
    <property type="entry name" value="MEMO1_fam"/>
</dbReference>
<dbReference type="PANTHER" id="PTHR11060:SF0">
    <property type="entry name" value="PROTEIN MEMO1"/>
    <property type="match status" value="1"/>
</dbReference>
<dbReference type="EMBL" id="VWRR01000005">
    <property type="protein sequence ID" value="KAF6003735.1"/>
    <property type="molecule type" value="Genomic_DNA"/>
</dbReference>
<evidence type="ECO:0000313" key="3">
    <source>
        <dbReference type="EMBL" id="KAF6003735.1"/>
    </source>
</evidence>
<dbReference type="Proteomes" id="UP000530660">
    <property type="component" value="Unassembled WGS sequence"/>
</dbReference>
<protein>
    <submittedName>
        <fullName evidence="3">Protein memo1</fullName>
    </submittedName>
</protein>
<dbReference type="NCBIfam" id="TIGR04336">
    <property type="entry name" value="AmmeMemoSam_B"/>
    <property type="match status" value="1"/>
</dbReference>
<dbReference type="HAMAP" id="MF_00055">
    <property type="entry name" value="MEMO1"/>
    <property type="match status" value="1"/>
</dbReference>
<organism evidence="3 4">
    <name type="scientific">Cyanidiococcus yangmingshanensis</name>
    <dbReference type="NCBI Taxonomy" id="2690220"/>
    <lineage>
        <taxon>Eukaryota</taxon>
        <taxon>Rhodophyta</taxon>
        <taxon>Bangiophyceae</taxon>
        <taxon>Cyanidiales</taxon>
        <taxon>Cyanidiaceae</taxon>
        <taxon>Cyanidiococcus</taxon>
    </lineage>
</organism>
<accession>A0A7J7IKT2</accession>
<evidence type="ECO:0000313" key="4">
    <source>
        <dbReference type="Proteomes" id="UP000530660"/>
    </source>
</evidence>
<comment type="caution">
    <text evidence="3">The sequence shown here is derived from an EMBL/GenBank/DDBJ whole genome shotgun (WGS) entry which is preliminary data.</text>
</comment>
<dbReference type="Gene3D" id="3.40.830.10">
    <property type="entry name" value="LigB-like"/>
    <property type="match status" value="1"/>
</dbReference>
<sequence>MQKYRREAAHAGSWYTGEATQLERSLAQWLAQVAAKERSLGLSDETGMFRDPKASEKTHGVNIDPQGAQNSDAVQEDTNVETVGANDLLREQAQLGVLIVPHAGYAYSGETAAYAYAQVNPEQVERVVILGPSHHVYMRSCGLSGAQRLATPFGDLVVDTALIQDLIGQHPELFQLLPKKVDEEEHSIEMQLPFLAQVFRTRRERVRFVPVMCGALSPSKEQECGRFFGKLIGQPGTLLVISTDFCHWGRRFRYTRGWGDDAGRERQRKGVALHQYIRALDFAGLRLIAEKSPEAFVNYLHETGNTICGRHPLAVLLWAIHYAEPSRWSVQFLHYAQSSACTDERDSSVSYVAGACWRRTA</sequence>
<proteinExistence type="inferred from homology"/>
<dbReference type="CDD" id="cd07361">
    <property type="entry name" value="MEMO_like"/>
    <property type="match status" value="1"/>
</dbReference>
<keyword evidence="4" id="KW-1185">Reference proteome</keyword>
<dbReference type="PANTHER" id="PTHR11060">
    <property type="entry name" value="PROTEIN MEMO1"/>
    <property type="match status" value="1"/>
</dbReference>
<gene>
    <name evidence="3" type="primary">MEMO1</name>
    <name evidence="3" type="ORF">F1559_000295</name>
</gene>
<comment type="similarity">
    <text evidence="1">Belongs to the MEMO1 family.</text>
</comment>
<dbReference type="OrthoDB" id="417112at2759"/>
<dbReference type="AlphaFoldDB" id="A0A7J7IKT2"/>
<evidence type="ECO:0000256" key="2">
    <source>
        <dbReference type="SAM" id="MobiDB-lite"/>
    </source>
</evidence>